<evidence type="ECO:0000313" key="2">
    <source>
        <dbReference type="Proteomes" id="UP000635606"/>
    </source>
</evidence>
<dbReference type="InterPro" id="IPR007815">
    <property type="entry name" value="Emycin_Estase"/>
</dbReference>
<dbReference type="Pfam" id="PF05139">
    <property type="entry name" value="Erythro_esteras"/>
    <property type="match status" value="1"/>
</dbReference>
<organism evidence="1 2">
    <name type="scientific">Virgisporangium ochraceum</name>
    <dbReference type="NCBI Taxonomy" id="65505"/>
    <lineage>
        <taxon>Bacteria</taxon>
        <taxon>Bacillati</taxon>
        <taxon>Actinomycetota</taxon>
        <taxon>Actinomycetes</taxon>
        <taxon>Micromonosporales</taxon>
        <taxon>Micromonosporaceae</taxon>
        <taxon>Virgisporangium</taxon>
    </lineage>
</organism>
<dbReference type="PIRSF" id="PIRSF036794">
    <property type="entry name" value="UCP_erythr_ester"/>
    <property type="match status" value="1"/>
</dbReference>
<comment type="caution">
    <text evidence="1">The sequence shown here is derived from an EMBL/GenBank/DDBJ whole genome shotgun (WGS) entry which is preliminary data.</text>
</comment>
<dbReference type="PANTHER" id="PTHR31299:SF0">
    <property type="entry name" value="ESTERASE, PUTATIVE (AFU_ORTHOLOGUE AFUA_1G05850)-RELATED"/>
    <property type="match status" value="1"/>
</dbReference>
<accession>A0A8J3ZUX9</accession>
<dbReference type="Gene3D" id="3.30.1870.10">
    <property type="entry name" value="EreA-like, domain 2"/>
    <property type="match status" value="1"/>
</dbReference>
<dbReference type="CDD" id="cd14728">
    <property type="entry name" value="Ere-like"/>
    <property type="match status" value="1"/>
</dbReference>
<dbReference type="Gene3D" id="1.20.1440.30">
    <property type="entry name" value="Biosynthetic Protein domain"/>
    <property type="match status" value="1"/>
</dbReference>
<keyword evidence="2" id="KW-1185">Reference proteome</keyword>
<dbReference type="Gene3D" id="3.40.1660.10">
    <property type="entry name" value="EreA-like (biosynthetic domain)"/>
    <property type="match status" value="1"/>
</dbReference>
<name>A0A8J3ZUX9_9ACTN</name>
<evidence type="ECO:0000313" key="1">
    <source>
        <dbReference type="EMBL" id="GIJ70894.1"/>
    </source>
</evidence>
<dbReference type="AlphaFoldDB" id="A0A8J3ZUX9"/>
<dbReference type="PANTHER" id="PTHR31299">
    <property type="entry name" value="ESTERASE, PUTATIVE (AFU_ORTHOLOGUE AFUA_1G05850)-RELATED"/>
    <property type="match status" value="1"/>
</dbReference>
<dbReference type="InterPro" id="IPR052036">
    <property type="entry name" value="Hydrolase/PRTase-associated"/>
</dbReference>
<proteinExistence type="predicted"/>
<reference evidence="1" key="1">
    <citation type="submission" date="2021-01" db="EMBL/GenBank/DDBJ databases">
        <title>Whole genome shotgun sequence of Virgisporangium ochraceum NBRC 16418.</title>
        <authorList>
            <person name="Komaki H."/>
            <person name="Tamura T."/>
        </authorList>
    </citation>
    <scope>NUCLEOTIDE SEQUENCE</scope>
    <source>
        <strain evidence="1">NBRC 16418</strain>
    </source>
</reference>
<dbReference type="InterPro" id="IPR014622">
    <property type="entry name" value="UCP036794_erythomycin"/>
</dbReference>
<gene>
    <name evidence="1" type="ORF">Voc01_058110</name>
</gene>
<dbReference type="GO" id="GO:0046677">
    <property type="term" value="P:response to antibiotic"/>
    <property type="evidence" value="ECO:0007669"/>
    <property type="project" value="InterPro"/>
</dbReference>
<dbReference type="Proteomes" id="UP000635606">
    <property type="component" value="Unassembled WGS sequence"/>
</dbReference>
<sequence>MVDAAAVTALLPVPPRMLALGEPVHGEGTLLDVRNGLFRQLVEREGYRTVAIESDCLLAGIVDDYVRTGDGDLDDVMERGFSHRWFNASAGNRDLVRWMRSHNEARPPAEHVRFAGFDGPLEMTGAQSPRHALMALHASLADRVDSLPCTAGDLDDLLGADDRWADPGAMRDPSRSVGRSPEADRLRLLADDLVTLLHAQLPVSPEDDLYARTATGLLRYHRWLADDSPARLTRLVTARAAMMAANLLALAGEGPTLVHAHNGHLQRARSTMRMGEQEVAWWGAGALVADRLGERYAFLATAIGTLRHHGVDAPPPDTVEGLLYARPGDSFVVDARSVAGPGLVPRTSPYHGYSALDPAGLPTTDAVVFVREVAPR</sequence>
<protein>
    <submittedName>
        <fullName evidence="1">Erythromycin esterase</fullName>
    </submittedName>
</protein>
<dbReference type="SUPFAM" id="SSF159501">
    <property type="entry name" value="EreA/ChaN-like"/>
    <property type="match status" value="1"/>
</dbReference>
<dbReference type="EMBL" id="BOPH01000083">
    <property type="protein sequence ID" value="GIJ70894.1"/>
    <property type="molecule type" value="Genomic_DNA"/>
</dbReference>
<dbReference type="RefSeq" id="WP_203930787.1">
    <property type="nucleotide sequence ID" value="NZ_BOPH01000083.1"/>
</dbReference>